<dbReference type="Proteomes" id="UP000320593">
    <property type="component" value="Unassembled WGS sequence"/>
</dbReference>
<feature type="chain" id="PRO_5022055969" evidence="1">
    <location>
        <begin position="21"/>
        <end position="91"/>
    </location>
</feature>
<dbReference type="EMBL" id="VLLF01000002">
    <property type="protein sequence ID" value="TWI90458.1"/>
    <property type="molecule type" value="Genomic_DNA"/>
</dbReference>
<evidence type="ECO:0000313" key="3">
    <source>
        <dbReference type="Proteomes" id="UP000320593"/>
    </source>
</evidence>
<gene>
    <name evidence="2" type="ORF">JM93_01440</name>
</gene>
<dbReference type="RefSeq" id="WP_208994981.1">
    <property type="nucleotide sequence ID" value="NZ_SMLY01000085.1"/>
</dbReference>
<sequence>MMNKLLIAAAAFVVAGISVAATTPKPAEVELRRVDCTDLTVFAPDNGKTPKDLCKSYGGLARAGGTPNSEGLVILVRNQPVGGFEGQSALQ</sequence>
<evidence type="ECO:0000313" key="2">
    <source>
        <dbReference type="EMBL" id="TWI90458.1"/>
    </source>
</evidence>
<keyword evidence="1" id="KW-0732">Signal</keyword>
<name>A0A562TB03_9HYPH</name>
<feature type="signal peptide" evidence="1">
    <location>
        <begin position="1"/>
        <end position="20"/>
    </location>
</feature>
<evidence type="ECO:0000256" key="1">
    <source>
        <dbReference type="SAM" id="SignalP"/>
    </source>
</evidence>
<accession>A0A562TB03</accession>
<reference evidence="2 3" key="1">
    <citation type="submission" date="2019-07" db="EMBL/GenBank/DDBJ databases">
        <title>Genomic Encyclopedia of Archaeal and Bacterial Type Strains, Phase II (KMG-II): from individual species to whole genera.</title>
        <authorList>
            <person name="Goeker M."/>
        </authorList>
    </citation>
    <scope>NUCLEOTIDE SEQUENCE [LARGE SCALE GENOMIC DNA]</scope>
    <source>
        <strain evidence="2 3">ATCC BAA-252</strain>
    </source>
</reference>
<protein>
    <submittedName>
        <fullName evidence="2">Uncharacterized protein</fullName>
    </submittedName>
</protein>
<dbReference type="AlphaFoldDB" id="A0A562TB03"/>
<keyword evidence="3" id="KW-1185">Reference proteome</keyword>
<organism evidence="2 3">
    <name type="scientific">Roseibium hamelinense</name>
    <dbReference type="NCBI Taxonomy" id="150831"/>
    <lineage>
        <taxon>Bacteria</taxon>
        <taxon>Pseudomonadati</taxon>
        <taxon>Pseudomonadota</taxon>
        <taxon>Alphaproteobacteria</taxon>
        <taxon>Hyphomicrobiales</taxon>
        <taxon>Stappiaceae</taxon>
        <taxon>Roseibium</taxon>
    </lineage>
</organism>
<comment type="caution">
    <text evidence="2">The sequence shown here is derived from an EMBL/GenBank/DDBJ whole genome shotgun (WGS) entry which is preliminary data.</text>
</comment>
<proteinExistence type="predicted"/>